<protein>
    <recommendedName>
        <fullName evidence="5 16">Cellulose synthase catalytic subunit [UDP-forming]</fullName>
        <ecNumber evidence="4 16">2.4.1.12</ecNumber>
    </recommendedName>
</protein>
<keyword evidence="6 16" id="KW-1003">Cell membrane</keyword>
<dbReference type="Pfam" id="PF13632">
    <property type="entry name" value="Glyco_trans_2_3"/>
    <property type="match status" value="1"/>
</dbReference>
<keyword evidence="12 16" id="KW-0135">Cellulose biosynthesis</keyword>
<feature type="transmembrane region" description="Helical" evidence="16">
    <location>
        <begin position="424"/>
        <end position="450"/>
    </location>
</feature>
<dbReference type="KEGG" id="vih:AB0763_11840"/>
<dbReference type="NCBIfam" id="TIGR03030">
    <property type="entry name" value="CelA"/>
    <property type="match status" value="1"/>
</dbReference>
<evidence type="ECO:0000313" key="19">
    <source>
        <dbReference type="EMBL" id="XDK24844.1"/>
    </source>
</evidence>
<dbReference type="GO" id="GO:0030244">
    <property type="term" value="P:cellulose biosynthetic process"/>
    <property type="evidence" value="ECO:0007669"/>
    <property type="project" value="UniProtKB-KW"/>
</dbReference>
<dbReference type="CDD" id="cd06421">
    <property type="entry name" value="CESA_CelA_like"/>
    <property type="match status" value="1"/>
</dbReference>
<evidence type="ECO:0000256" key="12">
    <source>
        <dbReference type="ARBA" id="ARBA00022916"/>
    </source>
</evidence>
<dbReference type="EC" id="2.4.1.12" evidence="4 16"/>
<evidence type="ECO:0000256" key="8">
    <source>
        <dbReference type="ARBA" id="ARBA00022636"/>
    </source>
</evidence>
<evidence type="ECO:0000256" key="7">
    <source>
        <dbReference type="ARBA" id="ARBA00022519"/>
    </source>
</evidence>
<comment type="catalytic activity">
    <reaction evidence="15 16">
        <text>[(1-&gt;4)-beta-D-glucosyl](n) + UDP-alpha-D-glucose = [(1-&gt;4)-beta-D-glucosyl](n+1) + UDP + H(+)</text>
        <dbReference type="Rhea" id="RHEA:19929"/>
        <dbReference type="Rhea" id="RHEA-COMP:10033"/>
        <dbReference type="Rhea" id="RHEA-COMP:10034"/>
        <dbReference type="ChEBI" id="CHEBI:15378"/>
        <dbReference type="ChEBI" id="CHEBI:18246"/>
        <dbReference type="ChEBI" id="CHEBI:58223"/>
        <dbReference type="ChEBI" id="CHEBI:58885"/>
        <dbReference type="EC" id="2.4.1.12"/>
    </reaction>
</comment>
<keyword evidence="8 16" id="KW-0973">c-di-GMP</keyword>
<dbReference type="SUPFAM" id="SSF53448">
    <property type="entry name" value="Nucleotide-diphospho-sugar transferases"/>
    <property type="match status" value="1"/>
</dbReference>
<sequence length="751" mass="85099">MPTHSNDHSTNTAARPTALPSSSGLLLKTFFVCALLLLVTFSAIPLNAMSQLSMSLVVMAFVYAASTDALQHSRWHDVYRIIAILMSCTLSVRYLMWRGLYTMQSEEILSLIAMWVLFAAELYSFIIHIIGCFINVYPLNRPERSLEGYRHEQHPQVDVVIPSYNEPADMLEITLRAATMLDYPADKLSIHLLDDGGTDQKINQDNQEAAQAALARRQQLQALCEKMGAQYHTRAKNEHAKAGNINSALANMSGELVVILDADHVPTVDFLARTVPWMIDDEDVFLVQSPHFMINPDPVERNYFSAFDRMPSENDMFYGVIQKGLDFWSATFFCGSAAVLRRRHLDQVGGIAGDSITEDAETALELHSLGYKSVYVAKPMISGLAPETFASFIQQRIRWAQGMAQILFLKKPYLRKALSWKQRLGYMSSILFWFFPFARLVFLLSPLFYLLLDLDLINASLLEVCAYTIPHIIISFRLSHVLFGKKRWPLVSELYELLQCTFIFQALLTVIKNPRQPSFLVTPKGENLDKDSISSLSGVFYWLILLLLLGTAAGIYRLVETTTNTELTLIVLLWNSINLVLCLGLLEVLIEKRQLRKYSRLPAYDEVTLYSDDGDAWPGRLVDLSVDGARVILDPSTAQQHSAPSHSPQHGELPEQLLLASFAHSIHMPVAIRCESRFYQPQRGEIAVQFVAQSDDDHQQIIAFTLGDSARWENFQSRRARHVSYYFGVKHVLSIGIKPLFTHIWMRLTQR</sequence>
<dbReference type="InterPro" id="IPR003919">
    <property type="entry name" value="Cell_synth_A"/>
</dbReference>
<evidence type="ECO:0000256" key="4">
    <source>
        <dbReference type="ARBA" id="ARBA00012539"/>
    </source>
</evidence>
<keyword evidence="11 16" id="KW-0812">Transmembrane</keyword>
<dbReference type="Pfam" id="PF07238">
    <property type="entry name" value="PilZ"/>
    <property type="match status" value="1"/>
</dbReference>
<dbReference type="Gene3D" id="2.40.10.220">
    <property type="entry name" value="predicted glycosyltransferase like domains"/>
    <property type="match status" value="1"/>
</dbReference>
<comment type="function">
    <text evidence="16">Catalytic subunit of cellulose synthase. It polymerizes uridine 5'-diphosphate glucose to cellulose.</text>
</comment>
<feature type="transmembrane region" description="Helical" evidence="16">
    <location>
        <begin position="456"/>
        <end position="478"/>
    </location>
</feature>
<keyword evidence="10 16" id="KW-0808">Transferase</keyword>
<evidence type="ECO:0000256" key="13">
    <source>
        <dbReference type="ARBA" id="ARBA00022989"/>
    </source>
</evidence>
<accession>A0AB39HA10</accession>
<name>A0AB39HA10_9VIBR</name>
<evidence type="ECO:0000256" key="16">
    <source>
        <dbReference type="RuleBase" id="RU365020"/>
    </source>
</evidence>
<reference evidence="19" key="1">
    <citation type="submission" date="2024-07" db="EMBL/GenBank/DDBJ databases">
        <title>Genome Analysis of a Potential Novel Vibrio Species Secreting pH- and Thermo-stable Alginate Lyase and its Application in Producing Alginate Oligosaccharides.</title>
        <authorList>
            <person name="Huang H."/>
            <person name="Bao K."/>
        </authorList>
    </citation>
    <scope>NUCLEOTIDE SEQUENCE</scope>
    <source>
        <strain evidence="19">HB236076</strain>
    </source>
</reference>
<feature type="domain" description="PilZ" evidence="17">
    <location>
        <begin position="594"/>
        <end position="706"/>
    </location>
</feature>
<comment type="pathway">
    <text evidence="2 16">Glycan metabolism; bacterial cellulose biosynthesis.</text>
</comment>
<evidence type="ECO:0000256" key="3">
    <source>
        <dbReference type="ARBA" id="ARBA00006739"/>
    </source>
</evidence>
<evidence type="ECO:0000256" key="11">
    <source>
        <dbReference type="ARBA" id="ARBA00022692"/>
    </source>
</evidence>
<evidence type="ECO:0000256" key="6">
    <source>
        <dbReference type="ARBA" id="ARBA00022475"/>
    </source>
</evidence>
<dbReference type="InterPro" id="IPR029044">
    <property type="entry name" value="Nucleotide-diphossugar_trans"/>
</dbReference>
<feature type="domain" description="Glycosyltransferase 2-like" evidence="18">
    <location>
        <begin position="256"/>
        <end position="475"/>
    </location>
</feature>
<evidence type="ECO:0000256" key="1">
    <source>
        <dbReference type="ARBA" id="ARBA00004429"/>
    </source>
</evidence>
<comment type="similarity">
    <text evidence="3">Belongs to the glycosyltransferase 2 family.</text>
</comment>
<dbReference type="InterPro" id="IPR009875">
    <property type="entry name" value="PilZ_domain"/>
</dbReference>
<evidence type="ECO:0000256" key="15">
    <source>
        <dbReference type="ARBA" id="ARBA00048682"/>
    </source>
</evidence>
<keyword evidence="9 16" id="KW-0328">Glycosyltransferase</keyword>
<evidence type="ECO:0000256" key="14">
    <source>
        <dbReference type="ARBA" id="ARBA00023136"/>
    </source>
</evidence>
<dbReference type="InterPro" id="IPR050321">
    <property type="entry name" value="Glycosyltr_2/OpgH_subfam"/>
</dbReference>
<evidence type="ECO:0000259" key="18">
    <source>
        <dbReference type="Pfam" id="PF13632"/>
    </source>
</evidence>
<feature type="transmembrane region" description="Helical" evidence="16">
    <location>
        <begin position="539"/>
        <end position="559"/>
    </location>
</feature>
<dbReference type="GO" id="GO:0006011">
    <property type="term" value="P:UDP-alpha-D-glucose metabolic process"/>
    <property type="evidence" value="ECO:0007669"/>
    <property type="project" value="InterPro"/>
</dbReference>
<dbReference type="AlphaFoldDB" id="A0AB39HA10"/>
<dbReference type="Gene3D" id="3.90.550.10">
    <property type="entry name" value="Spore Coat Polysaccharide Biosynthesis Protein SpsA, Chain A"/>
    <property type="match status" value="1"/>
</dbReference>
<feature type="transmembrane region" description="Helical" evidence="16">
    <location>
        <begin position="571"/>
        <end position="590"/>
    </location>
</feature>
<dbReference type="PRINTS" id="PR01439">
    <property type="entry name" value="CELLSNTHASEA"/>
</dbReference>
<comment type="cofactor">
    <cofactor evidence="16">
        <name>Mg(2+)</name>
        <dbReference type="ChEBI" id="CHEBI:18420"/>
    </cofactor>
</comment>
<comment type="subcellular location">
    <subcellularLocation>
        <location evidence="1">Cell inner membrane</location>
        <topology evidence="1">Multi-pass membrane protein</topology>
    </subcellularLocation>
</comment>
<evidence type="ECO:0000259" key="17">
    <source>
        <dbReference type="Pfam" id="PF07238"/>
    </source>
</evidence>
<keyword evidence="14 16" id="KW-0472">Membrane</keyword>
<feature type="transmembrane region" description="Helical" evidence="16">
    <location>
        <begin position="108"/>
        <end position="137"/>
    </location>
</feature>
<dbReference type="GO" id="GO:0005886">
    <property type="term" value="C:plasma membrane"/>
    <property type="evidence" value="ECO:0007669"/>
    <property type="project" value="UniProtKB-SubCell"/>
</dbReference>
<feature type="transmembrane region" description="Helical" evidence="16">
    <location>
        <begin position="78"/>
        <end position="96"/>
    </location>
</feature>
<dbReference type="PANTHER" id="PTHR43867">
    <property type="entry name" value="CELLULOSE SYNTHASE CATALYTIC SUBUNIT A [UDP-FORMING]"/>
    <property type="match status" value="1"/>
</dbReference>
<dbReference type="EMBL" id="CP162601">
    <property type="protein sequence ID" value="XDK24844.1"/>
    <property type="molecule type" value="Genomic_DNA"/>
</dbReference>
<feature type="transmembrane region" description="Helical" evidence="16">
    <location>
        <begin position="25"/>
        <end position="44"/>
    </location>
</feature>
<dbReference type="PANTHER" id="PTHR43867:SF2">
    <property type="entry name" value="CELLULOSE SYNTHASE CATALYTIC SUBUNIT A [UDP-FORMING]"/>
    <property type="match status" value="1"/>
</dbReference>
<organism evidence="19">
    <name type="scientific">Vibrio sp. HB236076</name>
    <dbReference type="NCBI Taxonomy" id="3232307"/>
    <lineage>
        <taxon>Bacteria</taxon>
        <taxon>Pseudomonadati</taxon>
        <taxon>Pseudomonadota</taxon>
        <taxon>Gammaproteobacteria</taxon>
        <taxon>Vibrionales</taxon>
        <taxon>Vibrionaceae</taxon>
        <taxon>Vibrio</taxon>
    </lineage>
</organism>
<evidence type="ECO:0000256" key="10">
    <source>
        <dbReference type="ARBA" id="ARBA00022679"/>
    </source>
</evidence>
<dbReference type="InterPro" id="IPR001173">
    <property type="entry name" value="Glyco_trans_2-like"/>
</dbReference>
<dbReference type="GO" id="GO:0016760">
    <property type="term" value="F:cellulose synthase (UDP-forming) activity"/>
    <property type="evidence" value="ECO:0007669"/>
    <property type="project" value="UniProtKB-EC"/>
</dbReference>
<evidence type="ECO:0000256" key="2">
    <source>
        <dbReference type="ARBA" id="ARBA00005186"/>
    </source>
</evidence>
<evidence type="ECO:0000256" key="9">
    <source>
        <dbReference type="ARBA" id="ARBA00022676"/>
    </source>
</evidence>
<gene>
    <name evidence="19" type="primary">bcsA</name>
    <name evidence="19" type="ORF">AB0763_11840</name>
</gene>
<dbReference type="SUPFAM" id="SSF141371">
    <property type="entry name" value="PilZ domain-like"/>
    <property type="match status" value="1"/>
</dbReference>
<dbReference type="GO" id="GO:0035438">
    <property type="term" value="F:cyclic-di-GMP binding"/>
    <property type="evidence" value="ECO:0007669"/>
    <property type="project" value="InterPro"/>
</dbReference>
<evidence type="ECO:0000256" key="5">
    <source>
        <dbReference type="ARBA" id="ARBA00018714"/>
    </source>
</evidence>
<keyword evidence="13 16" id="KW-1133">Transmembrane helix</keyword>
<keyword evidence="7 16" id="KW-0997">Cell inner membrane</keyword>
<feature type="transmembrane region" description="Helical" evidence="16">
    <location>
        <begin position="50"/>
        <end position="66"/>
    </location>
</feature>
<dbReference type="RefSeq" id="WP_306101975.1">
    <property type="nucleotide sequence ID" value="NZ_CP162601.1"/>
</dbReference>
<proteinExistence type="inferred from homology"/>